<accession>A0A7G9YFL4</accession>
<gene>
    <name evidence="1" type="ORF">DEIDBPHB_00047</name>
</gene>
<sequence>MLPAYIRSCAVLAVANIDAGFVAGAFAAGIANLAAWREITNQHQDSVINQYAPHLKYVEP</sequence>
<organism evidence="1">
    <name type="scientific">Candidatus Methanogaster sp. ANME-2c ERB4</name>
    <dbReference type="NCBI Taxonomy" id="2759911"/>
    <lineage>
        <taxon>Archaea</taxon>
        <taxon>Methanobacteriati</taxon>
        <taxon>Methanobacteriota</taxon>
        <taxon>Stenosarchaea group</taxon>
        <taxon>Methanomicrobia</taxon>
        <taxon>Methanosarcinales</taxon>
        <taxon>ANME-2 cluster</taxon>
        <taxon>Candidatus Methanogasteraceae</taxon>
        <taxon>Candidatus Methanogaster</taxon>
    </lineage>
</organism>
<reference evidence="1" key="1">
    <citation type="submission" date="2020-06" db="EMBL/GenBank/DDBJ databases">
        <title>Unique genomic features of the anaerobic methanotrophic archaea.</title>
        <authorList>
            <person name="Chadwick G.L."/>
            <person name="Skennerton C.T."/>
            <person name="Laso-Perez R."/>
            <person name="Leu A.O."/>
            <person name="Speth D.R."/>
            <person name="Yu H."/>
            <person name="Morgan-Lang C."/>
            <person name="Hatzenpichler R."/>
            <person name="Goudeau D."/>
            <person name="Malmstrom R."/>
            <person name="Brazelton W.J."/>
            <person name="Woyke T."/>
            <person name="Hallam S.J."/>
            <person name="Tyson G.W."/>
            <person name="Wegener G."/>
            <person name="Boetius A."/>
            <person name="Orphan V."/>
        </authorList>
    </citation>
    <scope>NUCLEOTIDE SEQUENCE</scope>
</reference>
<name>A0A7G9YFL4_9EURY</name>
<protein>
    <submittedName>
        <fullName evidence="1">Uncharacterized protein</fullName>
    </submittedName>
</protein>
<dbReference type="AlphaFoldDB" id="A0A7G9YFL4"/>
<dbReference type="EMBL" id="MT631217">
    <property type="protein sequence ID" value="QNO46798.1"/>
    <property type="molecule type" value="Genomic_DNA"/>
</dbReference>
<evidence type="ECO:0000313" key="1">
    <source>
        <dbReference type="EMBL" id="QNO46798.1"/>
    </source>
</evidence>
<proteinExistence type="predicted"/>